<proteinExistence type="predicted"/>
<accession>A0AC60QEA9</accession>
<organism evidence="1 2">
    <name type="scientific">Ixodes persulcatus</name>
    <name type="common">Taiga tick</name>
    <dbReference type="NCBI Taxonomy" id="34615"/>
    <lineage>
        <taxon>Eukaryota</taxon>
        <taxon>Metazoa</taxon>
        <taxon>Ecdysozoa</taxon>
        <taxon>Arthropoda</taxon>
        <taxon>Chelicerata</taxon>
        <taxon>Arachnida</taxon>
        <taxon>Acari</taxon>
        <taxon>Parasitiformes</taxon>
        <taxon>Ixodida</taxon>
        <taxon>Ixodoidea</taxon>
        <taxon>Ixodidae</taxon>
        <taxon>Ixodinae</taxon>
        <taxon>Ixodes</taxon>
    </lineage>
</organism>
<reference evidence="1 2" key="1">
    <citation type="journal article" date="2020" name="Cell">
        <title>Large-Scale Comparative Analyses of Tick Genomes Elucidate Their Genetic Diversity and Vector Capacities.</title>
        <authorList>
            <consortium name="Tick Genome and Microbiome Consortium (TIGMIC)"/>
            <person name="Jia N."/>
            <person name="Wang J."/>
            <person name="Shi W."/>
            <person name="Du L."/>
            <person name="Sun Y."/>
            <person name="Zhan W."/>
            <person name="Jiang J.F."/>
            <person name="Wang Q."/>
            <person name="Zhang B."/>
            <person name="Ji P."/>
            <person name="Bell-Sakyi L."/>
            <person name="Cui X.M."/>
            <person name="Yuan T.T."/>
            <person name="Jiang B.G."/>
            <person name="Yang W.F."/>
            <person name="Lam T.T."/>
            <person name="Chang Q.C."/>
            <person name="Ding S.J."/>
            <person name="Wang X.J."/>
            <person name="Zhu J.G."/>
            <person name="Ruan X.D."/>
            <person name="Zhao L."/>
            <person name="Wei J.T."/>
            <person name="Ye R.Z."/>
            <person name="Que T.C."/>
            <person name="Du C.H."/>
            <person name="Zhou Y.H."/>
            <person name="Cheng J.X."/>
            <person name="Dai P.F."/>
            <person name="Guo W.B."/>
            <person name="Han X.H."/>
            <person name="Huang E.J."/>
            <person name="Li L.F."/>
            <person name="Wei W."/>
            <person name="Gao Y.C."/>
            <person name="Liu J.Z."/>
            <person name="Shao H.Z."/>
            <person name="Wang X."/>
            <person name="Wang C.C."/>
            <person name="Yang T.C."/>
            <person name="Huo Q.B."/>
            <person name="Li W."/>
            <person name="Chen H.Y."/>
            <person name="Chen S.E."/>
            <person name="Zhou L.G."/>
            <person name="Ni X.B."/>
            <person name="Tian J.H."/>
            <person name="Sheng Y."/>
            <person name="Liu T."/>
            <person name="Pan Y.S."/>
            <person name="Xia L.Y."/>
            <person name="Li J."/>
            <person name="Zhao F."/>
            <person name="Cao W.C."/>
        </authorList>
    </citation>
    <scope>NUCLEOTIDE SEQUENCE [LARGE SCALE GENOMIC DNA]</scope>
    <source>
        <strain evidence="1">Iper-2018</strain>
    </source>
</reference>
<keyword evidence="2" id="KW-1185">Reference proteome</keyword>
<evidence type="ECO:0000313" key="1">
    <source>
        <dbReference type="EMBL" id="KAG0432492.1"/>
    </source>
</evidence>
<dbReference type="Proteomes" id="UP000805193">
    <property type="component" value="Unassembled WGS sequence"/>
</dbReference>
<gene>
    <name evidence="1" type="ORF">HPB47_020800</name>
</gene>
<evidence type="ECO:0000313" key="2">
    <source>
        <dbReference type="Proteomes" id="UP000805193"/>
    </source>
</evidence>
<dbReference type="EMBL" id="JABSTQ010009147">
    <property type="protein sequence ID" value="KAG0432492.1"/>
    <property type="molecule type" value="Genomic_DNA"/>
</dbReference>
<comment type="caution">
    <text evidence="1">The sequence shown here is derived from an EMBL/GenBank/DDBJ whole genome shotgun (WGS) entry which is preliminary data.</text>
</comment>
<sequence>MQHENADPIRRARREQHRHSTVTSFLQTIGPVSNSHRHTEWSETIAPLTVPRKGTLARLAAGTSTLCRPADRRRATERGLRARLRASQALLFRAHEGRSAGEPVVLFGPASVVGGGSSQEWGCVWGGGRRLARLKMRVAAGVQEEAVLLCCVQLEFAPAKQINAGPAEAPVRGHSLGDDDAAHGTDFLARRAREANARTFLKVYGSHYGRLQSDNGREGFQLSRFQRELRLR</sequence>
<protein>
    <submittedName>
        <fullName evidence="1">Uncharacterized protein</fullName>
    </submittedName>
</protein>
<name>A0AC60QEA9_IXOPE</name>